<evidence type="ECO:0000313" key="8">
    <source>
        <dbReference type="Proteomes" id="UP000179807"/>
    </source>
</evidence>
<reference evidence="7" key="1">
    <citation type="submission" date="2016-10" db="EMBL/GenBank/DDBJ databases">
        <authorList>
            <person name="Benchimol M."/>
            <person name="Almeida L.G."/>
            <person name="Vasconcelos A.T."/>
            <person name="Perreira-Neves A."/>
            <person name="Rosa I.A."/>
            <person name="Tasca T."/>
            <person name="Bogo M.R."/>
            <person name="de Souza W."/>
        </authorList>
    </citation>
    <scope>NUCLEOTIDE SEQUENCE [LARGE SCALE GENOMIC DNA]</scope>
    <source>
        <strain evidence="7">K</strain>
    </source>
</reference>
<dbReference type="InterPro" id="IPR036971">
    <property type="entry name" value="PDEase_catalytic_dom_sf"/>
</dbReference>
<keyword evidence="8" id="KW-1185">Reference proteome</keyword>
<feature type="binding site" evidence="4">
    <location>
        <begin position="821"/>
        <end position="825"/>
    </location>
    <ligand>
        <name>AMP</name>
        <dbReference type="ChEBI" id="CHEBI:456215"/>
    </ligand>
</feature>
<keyword evidence="1 5" id="KW-0479">Metal-binding</keyword>
<dbReference type="PANTHER" id="PTHR11347">
    <property type="entry name" value="CYCLIC NUCLEOTIDE PHOSPHODIESTERASE"/>
    <property type="match status" value="1"/>
</dbReference>
<accession>A0A1J4J563</accession>
<dbReference type="Gene3D" id="1.10.1300.10">
    <property type="entry name" value="3'5'-cyclic nucleotide phosphodiesterase, catalytic domain"/>
    <property type="match status" value="1"/>
</dbReference>
<dbReference type="EMBL" id="MLAK01001415">
    <property type="protein sequence ID" value="OHS93287.1"/>
    <property type="molecule type" value="Genomic_DNA"/>
</dbReference>
<dbReference type="InterPro" id="IPR029016">
    <property type="entry name" value="GAF-like_dom_sf"/>
</dbReference>
<evidence type="ECO:0000259" key="6">
    <source>
        <dbReference type="PROSITE" id="PS51845"/>
    </source>
</evidence>
<dbReference type="GO" id="GO:0046872">
    <property type="term" value="F:metal ion binding"/>
    <property type="evidence" value="ECO:0007669"/>
    <property type="project" value="UniProtKB-KW"/>
</dbReference>
<organism evidence="7 8">
    <name type="scientific">Tritrichomonas foetus</name>
    <dbReference type="NCBI Taxonomy" id="1144522"/>
    <lineage>
        <taxon>Eukaryota</taxon>
        <taxon>Metamonada</taxon>
        <taxon>Parabasalia</taxon>
        <taxon>Tritrichomonadida</taxon>
        <taxon>Tritrichomonadidae</taxon>
        <taxon>Tritrichomonas</taxon>
    </lineage>
</organism>
<dbReference type="RefSeq" id="XP_068346424.1">
    <property type="nucleotide sequence ID" value="XM_068496302.1"/>
</dbReference>
<dbReference type="Pfam" id="PF00233">
    <property type="entry name" value="PDEase_I"/>
    <property type="match status" value="1"/>
</dbReference>
<gene>
    <name evidence="7" type="ORF">TRFO_11902</name>
</gene>
<dbReference type="SUPFAM" id="SSF55781">
    <property type="entry name" value="GAF domain-like"/>
    <property type="match status" value="4"/>
</dbReference>
<dbReference type="InterPro" id="IPR002073">
    <property type="entry name" value="PDEase_catalytic_dom"/>
</dbReference>
<dbReference type="GO" id="GO:0007165">
    <property type="term" value="P:signal transduction"/>
    <property type="evidence" value="ECO:0007669"/>
    <property type="project" value="InterPro"/>
</dbReference>
<feature type="binding site" evidence="5">
    <location>
        <position position="973"/>
    </location>
    <ligand>
        <name>Zn(2+)</name>
        <dbReference type="ChEBI" id="CHEBI:29105"/>
        <label>1</label>
    </ligand>
</feature>
<evidence type="ECO:0000256" key="5">
    <source>
        <dbReference type="PIRSR" id="PIRSR623088-3"/>
    </source>
</evidence>
<feature type="binding site" evidence="5">
    <location>
        <position position="861"/>
    </location>
    <ligand>
        <name>Zn(2+)</name>
        <dbReference type="ChEBI" id="CHEBI:29105"/>
        <label>1</label>
    </ligand>
</feature>
<feature type="binding site" evidence="5">
    <location>
        <position position="825"/>
    </location>
    <ligand>
        <name>Zn(2+)</name>
        <dbReference type="ChEBI" id="CHEBI:29105"/>
        <label>1</label>
    </ligand>
</feature>
<dbReference type="PRINTS" id="PR00387">
    <property type="entry name" value="PDIESTERASE1"/>
</dbReference>
<dbReference type="AlphaFoldDB" id="A0A1J4J563"/>
<dbReference type="Proteomes" id="UP000179807">
    <property type="component" value="Unassembled WGS sequence"/>
</dbReference>
<dbReference type="Pfam" id="PF01590">
    <property type="entry name" value="GAF"/>
    <property type="match status" value="2"/>
</dbReference>
<feature type="binding site" evidence="5">
    <location>
        <position position="862"/>
    </location>
    <ligand>
        <name>Zn(2+)</name>
        <dbReference type="ChEBI" id="CHEBI:29105"/>
        <label>2</label>
    </ligand>
</feature>
<dbReference type="InterPro" id="IPR023088">
    <property type="entry name" value="PDEase"/>
</dbReference>
<evidence type="ECO:0000256" key="1">
    <source>
        <dbReference type="ARBA" id="ARBA00022723"/>
    </source>
</evidence>
<proteinExistence type="predicted"/>
<keyword evidence="2" id="KW-0378">Hydrolase</keyword>
<evidence type="ECO:0000313" key="7">
    <source>
        <dbReference type="EMBL" id="OHS93287.1"/>
    </source>
</evidence>
<dbReference type="GO" id="GO:0004114">
    <property type="term" value="F:3',5'-cyclic-nucleotide phosphodiesterase activity"/>
    <property type="evidence" value="ECO:0007669"/>
    <property type="project" value="InterPro"/>
</dbReference>
<feature type="binding site" evidence="4">
    <location>
        <position position="1025"/>
    </location>
    <ligand>
        <name>AMP</name>
        <dbReference type="ChEBI" id="CHEBI:456215"/>
    </ligand>
</feature>
<evidence type="ECO:0000256" key="4">
    <source>
        <dbReference type="PIRSR" id="PIRSR623088-2"/>
    </source>
</evidence>
<feature type="binding site" evidence="4">
    <location>
        <position position="862"/>
    </location>
    <ligand>
        <name>AMP</name>
        <dbReference type="ChEBI" id="CHEBI:456215"/>
    </ligand>
</feature>
<dbReference type="GeneID" id="94831006"/>
<sequence>MSSQLKAAIKSFTRNGKNPFASLHKPSRSPDAPHERVHHYVVAPPPNRYSKLGPLEDPPMAQPQISMPITEPISAPTEADYTQAKLLKFDHKMEKFLLEATETTVWEAAEEIISSVTNSTDVIYWTNISSSGVLYSPVNDLYVSNNLGLLGSACSTRSTIMTDTPTQSKSYDSNIDSRLFPKDLPTAIFPVLNFRGKAVGVISVVKSQPFRDDDEQFFAFFQHKFQIYSRWILDVPLQEPFILDILQLHQMSELIPVMTQRIQAFFNCRACEIWSFDRNKKKYSRYTETETTEPETCGIAGNALDNECVINSINAQTVEGYDPVIDGEIQESIIAIPVTEASNRFVFATVLRGSINRPLFNSDDEATLRKLAPFIALALTNAFSFSKIQFEFERSAEEREGLAALLEVAEILSGQLDTERLCEIIMEKGRYLTKADRCSLFLVSQTRDHLITSFQRGLKDCIDIPITKGIVGRTVTEAKVLNIADAYEDPNFDNATDLQTGYRTKSILSVPIFNQRGEVMGVTEMINKNDGQSFSKWDTNLIQIFNVFCGISLENARLYKESLDMTSQLRSFFGISFSLAKTEDTKKVCSEILRNARRALDSRRASIFLIDESDSVFTPFVIDGGKLPISLPLEKGIIGDCVTKKDGVICNNPYSDPRFNRTVDQKSGFKTVSLCATPIIDEKGVAIGVIELVNRIHGSFRERDLKLLKSIATFVAVTLENSKLKGIATLGNTEIEISKYILEPERSLTEIPTKLKLSDEEKNKCSSLDFSALDFDGITMVKMIFYQFTKFNILAHFKISSETFFRFVYAIRKTYNSVPYHNWVHACDVTEYVSYELKTAKADEVYTPMELFALLTSAVCHDANHDGFNNIYNLKAETPLGILFKDQSVMETHHCSIAIGVLTKEECNIFASLEQSDVKWMWNTIIKLILATDMAHHFKLVKTATELVDGNEFDFKKDDCRILSMQLLLKTADISNVSRPFTLADRWCDVLNEEFFRQGDNEKKQGIDLTSPLNDRENSDKPKSQIGFYNFICIPLYQVIAKIFPDLAVNLNSLKSNLEVWKAMIQSNNPQSK</sequence>
<feature type="binding site" evidence="5">
    <location>
        <position position="862"/>
    </location>
    <ligand>
        <name>Zn(2+)</name>
        <dbReference type="ChEBI" id="CHEBI:29105"/>
        <label>1</label>
    </ligand>
</feature>
<dbReference type="SUPFAM" id="SSF109604">
    <property type="entry name" value="HD-domain/PDEase-like"/>
    <property type="match status" value="1"/>
</dbReference>
<dbReference type="VEuPathDB" id="TrichDB:TRFO_11902"/>
<dbReference type="Gene3D" id="3.30.450.40">
    <property type="match status" value="4"/>
</dbReference>
<feature type="active site" description="Proton donor" evidence="3">
    <location>
        <position position="821"/>
    </location>
</feature>
<dbReference type="PROSITE" id="PS51845">
    <property type="entry name" value="PDEASE_I_2"/>
    <property type="match status" value="1"/>
</dbReference>
<comment type="caution">
    <text evidence="7">The sequence shown here is derived from an EMBL/GenBank/DDBJ whole genome shotgun (WGS) entry which is preliminary data.</text>
</comment>
<dbReference type="InterPro" id="IPR003018">
    <property type="entry name" value="GAF"/>
</dbReference>
<protein>
    <submittedName>
        <fullName evidence="7">3'5'-cyclic nucleotide phosphodiesterase family protein</fullName>
    </submittedName>
</protein>
<feature type="domain" description="PDEase" evidence="6">
    <location>
        <begin position="744"/>
        <end position="1068"/>
    </location>
</feature>
<name>A0A1J4J563_9EUKA</name>
<evidence type="ECO:0000256" key="2">
    <source>
        <dbReference type="ARBA" id="ARBA00022801"/>
    </source>
</evidence>
<dbReference type="SMART" id="SM00065">
    <property type="entry name" value="GAF"/>
    <property type="match status" value="3"/>
</dbReference>
<dbReference type="OrthoDB" id="295473at2759"/>
<evidence type="ECO:0000256" key="3">
    <source>
        <dbReference type="PIRSR" id="PIRSR623088-1"/>
    </source>
</evidence>
<feature type="binding site" evidence="4">
    <location>
        <position position="973"/>
    </location>
    <ligand>
        <name>AMP</name>
        <dbReference type="ChEBI" id="CHEBI:456215"/>
    </ligand>
</feature>